<protein>
    <submittedName>
        <fullName evidence="2">Uncharacterized protein</fullName>
    </submittedName>
</protein>
<accession>A0A8H7SB59</accession>
<keyword evidence="1" id="KW-0812">Transmembrane</keyword>
<gene>
    <name evidence="2" type="ORF">INT45_005342</name>
</gene>
<name>A0A8H7SB59_9FUNG</name>
<feature type="transmembrane region" description="Helical" evidence="1">
    <location>
        <begin position="24"/>
        <end position="44"/>
    </location>
</feature>
<dbReference type="OrthoDB" id="2246311at2759"/>
<evidence type="ECO:0000313" key="3">
    <source>
        <dbReference type="Proteomes" id="UP000646827"/>
    </source>
</evidence>
<reference evidence="2 3" key="1">
    <citation type="submission" date="2020-12" db="EMBL/GenBank/DDBJ databases">
        <title>Metabolic potential, ecology and presence of endohyphal bacteria is reflected in genomic diversity of Mucoromycotina.</title>
        <authorList>
            <person name="Muszewska A."/>
            <person name="Okrasinska A."/>
            <person name="Steczkiewicz K."/>
            <person name="Drgas O."/>
            <person name="Orlowska M."/>
            <person name="Perlinska-Lenart U."/>
            <person name="Aleksandrzak-Piekarczyk T."/>
            <person name="Szatraj K."/>
            <person name="Zielenkiewicz U."/>
            <person name="Pilsyk S."/>
            <person name="Malc E."/>
            <person name="Mieczkowski P."/>
            <person name="Kruszewska J.S."/>
            <person name="Biernat P."/>
            <person name="Pawlowska J."/>
        </authorList>
    </citation>
    <scope>NUCLEOTIDE SEQUENCE [LARGE SCALE GENOMIC DNA]</scope>
    <source>
        <strain evidence="2 3">CBS 142.35</strain>
    </source>
</reference>
<keyword evidence="1" id="KW-1133">Transmembrane helix</keyword>
<comment type="caution">
    <text evidence="2">The sequence shown here is derived from an EMBL/GenBank/DDBJ whole genome shotgun (WGS) entry which is preliminary data.</text>
</comment>
<keyword evidence="3" id="KW-1185">Reference proteome</keyword>
<sequence length="89" mass="10137">MATPVAFSNFLHFYGIMNQRNDSFMDLVGIPCLCYILMVSSWVYELSNDDTLAENKLTIVMPHVDPGFECKWCIFDTLEPIARICGEPP</sequence>
<organism evidence="2 3">
    <name type="scientific">Circinella minor</name>
    <dbReference type="NCBI Taxonomy" id="1195481"/>
    <lineage>
        <taxon>Eukaryota</taxon>
        <taxon>Fungi</taxon>
        <taxon>Fungi incertae sedis</taxon>
        <taxon>Mucoromycota</taxon>
        <taxon>Mucoromycotina</taxon>
        <taxon>Mucoromycetes</taxon>
        <taxon>Mucorales</taxon>
        <taxon>Lichtheimiaceae</taxon>
        <taxon>Circinella</taxon>
    </lineage>
</organism>
<evidence type="ECO:0000256" key="1">
    <source>
        <dbReference type="SAM" id="Phobius"/>
    </source>
</evidence>
<proteinExistence type="predicted"/>
<evidence type="ECO:0000313" key="2">
    <source>
        <dbReference type="EMBL" id="KAG2224818.1"/>
    </source>
</evidence>
<keyword evidence="1" id="KW-0472">Membrane</keyword>
<dbReference type="AlphaFoldDB" id="A0A8H7SB59"/>
<dbReference type="EMBL" id="JAEPRB010000037">
    <property type="protein sequence ID" value="KAG2224818.1"/>
    <property type="molecule type" value="Genomic_DNA"/>
</dbReference>
<dbReference type="Proteomes" id="UP000646827">
    <property type="component" value="Unassembled WGS sequence"/>
</dbReference>